<evidence type="ECO:0000313" key="2">
    <source>
        <dbReference type="EMBL" id="EMD00181.1"/>
    </source>
</evidence>
<dbReference type="AlphaFoldDB" id="M2NLY3"/>
<reference evidence="2 3" key="1">
    <citation type="journal article" date="2012" name="PLoS Pathog.">
        <title>Diverse lifestyles and strategies of plant pathogenesis encoded in the genomes of eighteen Dothideomycetes fungi.</title>
        <authorList>
            <person name="Ohm R.A."/>
            <person name="Feau N."/>
            <person name="Henrissat B."/>
            <person name="Schoch C.L."/>
            <person name="Horwitz B.A."/>
            <person name="Barry K.W."/>
            <person name="Condon B.J."/>
            <person name="Copeland A.C."/>
            <person name="Dhillon B."/>
            <person name="Glaser F."/>
            <person name="Hesse C.N."/>
            <person name="Kosti I."/>
            <person name="LaButti K."/>
            <person name="Lindquist E.A."/>
            <person name="Lucas S."/>
            <person name="Salamov A.A."/>
            <person name="Bradshaw R.E."/>
            <person name="Ciuffetti L."/>
            <person name="Hamelin R.C."/>
            <person name="Kema G.H.J."/>
            <person name="Lawrence C."/>
            <person name="Scott J.A."/>
            <person name="Spatafora J.W."/>
            <person name="Turgeon B.G."/>
            <person name="de Wit P.J.G.M."/>
            <person name="Zhong S."/>
            <person name="Goodwin S.B."/>
            <person name="Grigoriev I.V."/>
        </authorList>
    </citation>
    <scope>NUCLEOTIDE SEQUENCE [LARGE SCALE GENOMIC DNA]</scope>
    <source>
        <strain evidence="2 3">UAMH 10762</strain>
    </source>
</reference>
<feature type="compositionally biased region" description="Polar residues" evidence="1">
    <location>
        <begin position="100"/>
        <end position="113"/>
    </location>
</feature>
<gene>
    <name evidence="2" type="ORF">BAUCODRAFT_128817</name>
</gene>
<dbReference type="Proteomes" id="UP000011761">
    <property type="component" value="Unassembled WGS sequence"/>
</dbReference>
<dbReference type="HOGENOM" id="CLU_065388_0_0_1"/>
<dbReference type="RefSeq" id="XP_007672681.1">
    <property type="nucleotide sequence ID" value="XM_007674491.1"/>
</dbReference>
<sequence>MTLMATSRYSTTRTVVAASFEIAKHSPAVSAATRAAERASCKPNDTRLPLRICETQLTPLTHQCFRVGGPAAKEHTYSVTVNDNYLDVKAFNQRFLPSASDLQSAPSSTSSNGPERPSVLPESGAAADDDDDVIEVPPPKRARTESEVDPMTLHHTTDTNSLLPETIALLTHRSSSSEMNFLKQWHTEWVKQGGWLYDALNTVEKTTREGQVATSKQLITSQDVLGKAMNAASATAMSELANITRLIPWLESCRQTNAHKSQAREEKWRTNSATFHDQARREREAAGKKLQSELEKQTALLLKIAEYNGIDVDDVDVDKDEPRETRELSLGAQLTAELNMEASRAASALREKEAINLDNVGR</sequence>
<evidence type="ECO:0000256" key="1">
    <source>
        <dbReference type="SAM" id="MobiDB-lite"/>
    </source>
</evidence>
<accession>M2NLY3</accession>
<feature type="compositionally biased region" description="Basic and acidic residues" evidence="1">
    <location>
        <begin position="277"/>
        <end position="287"/>
    </location>
</feature>
<protein>
    <submittedName>
        <fullName evidence="2">Uncharacterized protein</fullName>
    </submittedName>
</protein>
<feature type="region of interest" description="Disordered" evidence="1">
    <location>
        <begin position="261"/>
        <end position="287"/>
    </location>
</feature>
<name>M2NLY3_BAUPA</name>
<feature type="region of interest" description="Disordered" evidence="1">
    <location>
        <begin position="99"/>
        <end position="147"/>
    </location>
</feature>
<dbReference type="KEGG" id="bcom:BAUCODRAFT_128817"/>
<proteinExistence type="predicted"/>
<dbReference type="OrthoDB" id="3645916at2759"/>
<keyword evidence="3" id="KW-1185">Reference proteome</keyword>
<dbReference type="EMBL" id="KB445551">
    <property type="protein sequence ID" value="EMD00181.1"/>
    <property type="molecule type" value="Genomic_DNA"/>
</dbReference>
<evidence type="ECO:0000313" key="3">
    <source>
        <dbReference type="Proteomes" id="UP000011761"/>
    </source>
</evidence>
<organism evidence="2 3">
    <name type="scientific">Baudoinia panamericana (strain UAMH 10762)</name>
    <name type="common">Angels' share fungus</name>
    <name type="synonym">Baudoinia compniacensis (strain UAMH 10762)</name>
    <dbReference type="NCBI Taxonomy" id="717646"/>
    <lineage>
        <taxon>Eukaryota</taxon>
        <taxon>Fungi</taxon>
        <taxon>Dikarya</taxon>
        <taxon>Ascomycota</taxon>
        <taxon>Pezizomycotina</taxon>
        <taxon>Dothideomycetes</taxon>
        <taxon>Dothideomycetidae</taxon>
        <taxon>Mycosphaerellales</taxon>
        <taxon>Teratosphaeriaceae</taxon>
        <taxon>Baudoinia</taxon>
    </lineage>
</organism>
<dbReference type="GeneID" id="19108191"/>
<dbReference type="eggNOG" id="ENOG502R6MR">
    <property type="taxonomic scope" value="Eukaryota"/>
</dbReference>